<dbReference type="PANTHER" id="PTHR42923">
    <property type="entry name" value="PROTOPORPHYRINOGEN OXIDASE"/>
    <property type="match status" value="1"/>
</dbReference>
<protein>
    <recommendedName>
        <fullName evidence="1">Amine oxidase domain-containing protein</fullName>
    </recommendedName>
</protein>
<dbReference type="EMBL" id="CP042430">
    <property type="protein sequence ID" value="QEC46164.1"/>
    <property type="molecule type" value="Genomic_DNA"/>
</dbReference>
<accession>A0A5B8TZL3</accession>
<dbReference type="InterPro" id="IPR050464">
    <property type="entry name" value="Zeta_carotene_desat/Oxidored"/>
</dbReference>
<feature type="domain" description="Amine oxidase" evidence="1">
    <location>
        <begin position="47"/>
        <end position="309"/>
    </location>
</feature>
<evidence type="ECO:0000313" key="2">
    <source>
        <dbReference type="EMBL" id="QEC46164.1"/>
    </source>
</evidence>
<dbReference type="KEGG" id="bsol:FSW04_00335"/>
<dbReference type="Pfam" id="PF01593">
    <property type="entry name" value="Amino_oxidase"/>
    <property type="match status" value="1"/>
</dbReference>
<name>A0A5B8TZL3_9ACTN</name>
<proteinExistence type="predicted"/>
<dbReference type="InterPro" id="IPR006311">
    <property type="entry name" value="TAT_signal"/>
</dbReference>
<dbReference type="RefSeq" id="WP_146915072.1">
    <property type="nucleotide sequence ID" value="NZ_CP042430.1"/>
</dbReference>
<dbReference type="InterPro" id="IPR002937">
    <property type="entry name" value="Amino_oxidase"/>
</dbReference>
<dbReference type="GO" id="GO:0016491">
    <property type="term" value="F:oxidoreductase activity"/>
    <property type="evidence" value="ECO:0007669"/>
    <property type="project" value="InterPro"/>
</dbReference>
<dbReference type="PANTHER" id="PTHR42923:SF17">
    <property type="entry name" value="AMINE OXIDASE DOMAIN-CONTAINING PROTEIN"/>
    <property type="match status" value="1"/>
</dbReference>
<evidence type="ECO:0000313" key="3">
    <source>
        <dbReference type="Proteomes" id="UP000321805"/>
    </source>
</evidence>
<dbReference type="Proteomes" id="UP000321805">
    <property type="component" value="Chromosome"/>
</dbReference>
<dbReference type="Gene3D" id="3.50.50.60">
    <property type="entry name" value="FAD/NAD(P)-binding domain"/>
    <property type="match status" value="1"/>
</dbReference>
<dbReference type="PROSITE" id="PS51318">
    <property type="entry name" value="TAT"/>
    <property type="match status" value="1"/>
</dbReference>
<dbReference type="OrthoDB" id="20837at2"/>
<dbReference type="SUPFAM" id="SSF51905">
    <property type="entry name" value="FAD/NAD(P)-binding domain"/>
    <property type="match status" value="1"/>
</dbReference>
<dbReference type="InterPro" id="IPR036188">
    <property type="entry name" value="FAD/NAD-bd_sf"/>
</dbReference>
<keyword evidence="3" id="KW-1185">Reference proteome</keyword>
<evidence type="ECO:0000259" key="1">
    <source>
        <dbReference type="Pfam" id="PF01593"/>
    </source>
</evidence>
<reference evidence="2 3" key="1">
    <citation type="journal article" date="2018" name="J. Microbiol.">
        <title>Baekduia soli gen. nov., sp. nov., a novel bacterium isolated from the soil of Baekdu Mountain and proposal of a novel family name, Baekduiaceae fam. nov.</title>
        <authorList>
            <person name="An D.S."/>
            <person name="Siddiqi M.Z."/>
            <person name="Kim K.H."/>
            <person name="Yu H.S."/>
            <person name="Im W.T."/>
        </authorList>
    </citation>
    <scope>NUCLEOTIDE SEQUENCE [LARGE SCALE GENOMIC DNA]</scope>
    <source>
        <strain evidence="2 3">BR7-21</strain>
    </source>
</reference>
<sequence length="476" mass="50576">MPTPLTRREVLKGAAGLAALGAGATLAAPASATRRDRVAVIGAGAGGVTAAYLLAGSYEVDVFEARARIGGHCDSRVVADPSDPSQAVTVDLGAQFFHPDTHPLYVTLLEELGLYDPADPSAGETYAAPGSLCVFPVAGGPPWLTSTHPLATPWNAIEFAVFAQLARRAVLDGLAWETTVDEWIAGLPLGPAFKADVLFPWITATIGSPRADAARASARSILQTFALAFPADLKGASTYTSKIGLQGNLQRLLDRAPAARVRLDAPVRALALRGDGWVLRTPAGRQGPYRFVVLNAPPRIGRELLRPLRAFGDVTALLDRYEYFDSRLLIHRDPAYVHPRRWNWAAYNAGVDGVECEGSAWIGALHAPLPSGGTVELFKSWAQRRRADPTEILLERRFKHPLISAQTVAAARALRPLQGRGGLCFSGTYTAGSDLQETAVWSAMKVAEALAPAAPALTALQARMAANGIAGLSYDL</sequence>
<dbReference type="AlphaFoldDB" id="A0A5B8TZL3"/>
<gene>
    <name evidence="2" type="ORF">FSW04_00335</name>
</gene>
<organism evidence="2 3">
    <name type="scientific">Baekduia soli</name>
    <dbReference type="NCBI Taxonomy" id="496014"/>
    <lineage>
        <taxon>Bacteria</taxon>
        <taxon>Bacillati</taxon>
        <taxon>Actinomycetota</taxon>
        <taxon>Thermoleophilia</taxon>
        <taxon>Solirubrobacterales</taxon>
        <taxon>Baekduiaceae</taxon>
        <taxon>Baekduia</taxon>
    </lineage>
</organism>